<name>A0A1J5R4W1_9ZZZZ</name>
<reference evidence="2" key="1">
    <citation type="submission" date="2016-10" db="EMBL/GenBank/DDBJ databases">
        <title>Sequence of Gallionella enrichment culture.</title>
        <authorList>
            <person name="Poehlein A."/>
            <person name="Muehling M."/>
            <person name="Daniel R."/>
        </authorList>
    </citation>
    <scope>NUCLEOTIDE SEQUENCE</scope>
</reference>
<gene>
    <name evidence="2" type="ORF">GALL_276290</name>
</gene>
<feature type="transmembrane region" description="Helical" evidence="1">
    <location>
        <begin position="40"/>
        <end position="58"/>
    </location>
</feature>
<feature type="transmembrane region" description="Helical" evidence="1">
    <location>
        <begin position="7"/>
        <end position="28"/>
    </location>
</feature>
<keyword evidence="1" id="KW-0472">Membrane</keyword>
<keyword evidence="1" id="KW-1133">Transmembrane helix</keyword>
<keyword evidence="1" id="KW-0812">Transmembrane</keyword>
<dbReference type="AlphaFoldDB" id="A0A1J5R4W1"/>
<protein>
    <recommendedName>
        <fullName evidence="3">Integral membrane protein</fullName>
    </recommendedName>
</protein>
<accession>A0A1J5R4W1</accession>
<comment type="caution">
    <text evidence="2">The sequence shown here is derived from an EMBL/GenBank/DDBJ whole genome shotgun (WGS) entry which is preliminary data.</text>
</comment>
<proteinExistence type="predicted"/>
<evidence type="ECO:0000256" key="1">
    <source>
        <dbReference type="SAM" id="Phobius"/>
    </source>
</evidence>
<organism evidence="2">
    <name type="scientific">mine drainage metagenome</name>
    <dbReference type="NCBI Taxonomy" id="410659"/>
    <lineage>
        <taxon>unclassified sequences</taxon>
        <taxon>metagenomes</taxon>
        <taxon>ecological metagenomes</taxon>
    </lineage>
</organism>
<evidence type="ECO:0000313" key="2">
    <source>
        <dbReference type="EMBL" id="OIQ90490.1"/>
    </source>
</evidence>
<sequence length="82" mass="9341">MKNSAKQWALTVLVIDVFAFAALVVLGYSTVSYYMHTGKFRLFIGVPTVVYAVVYVLIRRLAKRRRDEAFEAEAKVGKKGRR</sequence>
<dbReference type="EMBL" id="MLJW01000290">
    <property type="protein sequence ID" value="OIQ90490.1"/>
    <property type="molecule type" value="Genomic_DNA"/>
</dbReference>
<evidence type="ECO:0008006" key="3">
    <source>
        <dbReference type="Google" id="ProtNLM"/>
    </source>
</evidence>